<name>X1B9Q0_9ZZZZ</name>
<sequence>VLGEAKFLTDSGGHQNAQFADALNLLRGKECNAMRIAILDGVVWIKDSTKMYRTVCQLEEVALSALFLKDFLEELREKE</sequence>
<proteinExistence type="predicted"/>
<evidence type="ECO:0000313" key="1">
    <source>
        <dbReference type="EMBL" id="GAG92539.1"/>
    </source>
</evidence>
<gene>
    <name evidence="1" type="ORF">S01H4_40589</name>
</gene>
<feature type="non-terminal residue" evidence="1">
    <location>
        <position position="1"/>
    </location>
</feature>
<reference evidence="1" key="1">
    <citation type="journal article" date="2014" name="Front. Microbiol.">
        <title>High frequency of phylogenetically diverse reductive dehalogenase-homologous genes in deep subseafloor sedimentary metagenomes.</title>
        <authorList>
            <person name="Kawai M."/>
            <person name="Futagami T."/>
            <person name="Toyoda A."/>
            <person name="Takaki Y."/>
            <person name="Nishi S."/>
            <person name="Hori S."/>
            <person name="Arai W."/>
            <person name="Tsubouchi T."/>
            <person name="Morono Y."/>
            <person name="Uchiyama I."/>
            <person name="Ito T."/>
            <person name="Fujiyama A."/>
            <person name="Inagaki F."/>
            <person name="Takami H."/>
        </authorList>
    </citation>
    <scope>NUCLEOTIDE SEQUENCE</scope>
    <source>
        <strain evidence="1">Expedition CK06-06</strain>
    </source>
</reference>
<organism evidence="1">
    <name type="scientific">marine sediment metagenome</name>
    <dbReference type="NCBI Taxonomy" id="412755"/>
    <lineage>
        <taxon>unclassified sequences</taxon>
        <taxon>metagenomes</taxon>
        <taxon>ecological metagenomes</taxon>
    </lineage>
</organism>
<evidence type="ECO:0008006" key="2">
    <source>
        <dbReference type="Google" id="ProtNLM"/>
    </source>
</evidence>
<comment type="caution">
    <text evidence="1">The sequence shown here is derived from an EMBL/GenBank/DDBJ whole genome shotgun (WGS) entry which is preliminary data.</text>
</comment>
<dbReference type="EMBL" id="BART01022123">
    <property type="protein sequence ID" value="GAG92539.1"/>
    <property type="molecule type" value="Genomic_DNA"/>
</dbReference>
<dbReference type="Pfam" id="PF06300">
    <property type="entry name" value="Tsp45I"/>
    <property type="match status" value="1"/>
</dbReference>
<protein>
    <recommendedName>
        <fullName evidence="2">Restriction endonuclease type II DpnII-like domain-containing protein</fullName>
    </recommendedName>
</protein>
<dbReference type="InterPro" id="IPR010443">
    <property type="entry name" value="Restrct_endonuc_II_Tsp45I"/>
</dbReference>
<dbReference type="AlphaFoldDB" id="X1B9Q0"/>
<accession>X1B9Q0</accession>